<keyword evidence="3" id="KW-1185">Reference proteome</keyword>
<evidence type="ECO:0000259" key="1">
    <source>
        <dbReference type="Pfam" id="PF13472"/>
    </source>
</evidence>
<sequence>MSAPLQLPVRILVKGPSTVLWTSWMNGPRTDLAFPRAIEKQLLAKGRPAEVRNTGVLGWPTEDLFKTWDEDIVAWSPDIVILAVGHYEILHTILPRWLERGANTVNRRPGRFSHFYYRRFLRGLARGVLLLQKRIDKPGRKLNKRRMRRAIADTAAYIKMTQQVASPVILLMEIHPPSASKHSWYGGWIERTASLNEGLRALVAEVDRPDVRFVEITDLMDQFDRDEPAQQWADGIHFSPAFHAAIGEKFASIADEWASTQPHLASP</sequence>
<reference evidence="2 3" key="1">
    <citation type="submission" date="2023-07" db="EMBL/GenBank/DDBJ databases">
        <title>Sorghum-associated microbial communities from plants grown in Nebraska, USA.</title>
        <authorList>
            <person name="Schachtman D."/>
        </authorList>
    </citation>
    <scope>NUCLEOTIDE SEQUENCE [LARGE SCALE GENOMIC DNA]</scope>
    <source>
        <strain evidence="2 3">BE248</strain>
    </source>
</reference>
<dbReference type="Gene3D" id="3.40.50.1110">
    <property type="entry name" value="SGNH hydrolase"/>
    <property type="match status" value="1"/>
</dbReference>
<dbReference type="InterPro" id="IPR013830">
    <property type="entry name" value="SGNH_hydro"/>
</dbReference>
<evidence type="ECO:0000313" key="2">
    <source>
        <dbReference type="EMBL" id="MDR7085718.1"/>
    </source>
</evidence>
<dbReference type="Proteomes" id="UP001257739">
    <property type="component" value="Unassembled WGS sequence"/>
</dbReference>
<dbReference type="RefSeq" id="WP_309966552.1">
    <property type="nucleotide sequence ID" value="NZ_JAVDWH010000001.1"/>
</dbReference>
<organism evidence="2 3">
    <name type="scientific">Aeromicrobium panaciterrae</name>
    <dbReference type="NCBI Taxonomy" id="363861"/>
    <lineage>
        <taxon>Bacteria</taxon>
        <taxon>Bacillati</taxon>
        <taxon>Actinomycetota</taxon>
        <taxon>Actinomycetes</taxon>
        <taxon>Propionibacteriales</taxon>
        <taxon>Nocardioidaceae</taxon>
        <taxon>Aeromicrobium</taxon>
    </lineage>
</organism>
<evidence type="ECO:0000313" key="3">
    <source>
        <dbReference type="Proteomes" id="UP001257739"/>
    </source>
</evidence>
<dbReference type="InterPro" id="IPR036514">
    <property type="entry name" value="SGNH_hydro_sf"/>
</dbReference>
<feature type="domain" description="SGNH hydrolase-type esterase" evidence="1">
    <location>
        <begin position="35"/>
        <end position="245"/>
    </location>
</feature>
<proteinExistence type="predicted"/>
<dbReference type="InterPro" id="IPR051532">
    <property type="entry name" value="Ester_Hydrolysis_Enzymes"/>
</dbReference>
<gene>
    <name evidence="2" type="ORF">J2X11_000557</name>
</gene>
<dbReference type="EMBL" id="JAVDWH010000001">
    <property type="protein sequence ID" value="MDR7085718.1"/>
    <property type="molecule type" value="Genomic_DNA"/>
</dbReference>
<name>A0ABU1UKL8_9ACTN</name>
<dbReference type="PANTHER" id="PTHR30383:SF29">
    <property type="entry name" value="SGNH HYDROLASE-TYPE ESTERASE DOMAIN-CONTAINING PROTEIN"/>
    <property type="match status" value="1"/>
</dbReference>
<accession>A0ABU1UKL8</accession>
<protein>
    <submittedName>
        <fullName evidence="2">Lysophospholipase L1-like esterase</fullName>
    </submittedName>
</protein>
<dbReference type="SUPFAM" id="SSF52266">
    <property type="entry name" value="SGNH hydrolase"/>
    <property type="match status" value="1"/>
</dbReference>
<dbReference type="PANTHER" id="PTHR30383">
    <property type="entry name" value="THIOESTERASE 1/PROTEASE 1/LYSOPHOSPHOLIPASE L1"/>
    <property type="match status" value="1"/>
</dbReference>
<dbReference type="CDD" id="cd00229">
    <property type="entry name" value="SGNH_hydrolase"/>
    <property type="match status" value="1"/>
</dbReference>
<dbReference type="Pfam" id="PF13472">
    <property type="entry name" value="Lipase_GDSL_2"/>
    <property type="match status" value="1"/>
</dbReference>
<comment type="caution">
    <text evidence="2">The sequence shown here is derived from an EMBL/GenBank/DDBJ whole genome shotgun (WGS) entry which is preliminary data.</text>
</comment>